<keyword evidence="6 12" id="KW-1133">Transmembrane helix</keyword>
<dbReference type="PANTHER" id="PTHR24282:SF20">
    <property type="entry name" value="CYTOCHROME P450 CYP749A22-LIKE"/>
    <property type="match status" value="1"/>
</dbReference>
<dbReference type="EMBL" id="JAVXUO010001293">
    <property type="protein sequence ID" value="KAK2983891.1"/>
    <property type="molecule type" value="Genomic_DNA"/>
</dbReference>
<name>A0AA88RQW2_9ASTE</name>
<evidence type="ECO:0000256" key="8">
    <source>
        <dbReference type="ARBA" id="ARBA00023004"/>
    </source>
</evidence>
<keyword evidence="4 12" id="KW-0812">Transmembrane</keyword>
<organism evidence="13 14">
    <name type="scientific">Escallonia rubra</name>
    <dbReference type="NCBI Taxonomy" id="112253"/>
    <lineage>
        <taxon>Eukaryota</taxon>
        <taxon>Viridiplantae</taxon>
        <taxon>Streptophyta</taxon>
        <taxon>Embryophyta</taxon>
        <taxon>Tracheophyta</taxon>
        <taxon>Spermatophyta</taxon>
        <taxon>Magnoliopsida</taxon>
        <taxon>eudicotyledons</taxon>
        <taxon>Gunneridae</taxon>
        <taxon>Pentapetalae</taxon>
        <taxon>asterids</taxon>
        <taxon>campanulids</taxon>
        <taxon>Escalloniales</taxon>
        <taxon>Escalloniaceae</taxon>
        <taxon>Escallonia</taxon>
    </lineage>
</organism>
<dbReference type="InterPro" id="IPR036396">
    <property type="entry name" value="Cyt_P450_sf"/>
</dbReference>
<dbReference type="Proteomes" id="UP001187471">
    <property type="component" value="Unassembled WGS sequence"/>
</dbReference>
<evidence type="ECO:0000256" key="10">
    <source>
        <dbReference type="ARBA" id="ARBA00023136"/>
    </source>
</evidence>
<evidence type="ECO:0000256" key="11">
    <source>
        <dbReference type="PIRSR" id="PIRSR602401-1"/>
    </source>
</evidence>
<keyword evidence="10 12" id="KW-0472">Membrane</keyword>
<dbReference type="InterPro" id="IPR001128">
    <property type="entry name" value="Cyt_P450"/>
</dbReference>
<evidence type="ECO:0000256" key="1">
    <source>
        <dbReference type="ARBA" id="ARBA00004370"/>
    </source>
</evidence>
<keyword evidence="7" id="KW-0560">Oxidoreductase</keyword>
<dbReference type="GO" id="GO:0016705">
    <property type="term" value="F:oxidoreductase activity, acting on paired donors, with incorporation or reduction of molecular oxygen"/>
    <property type="evidence" value="ECO:0007669"/>
    <property type="project" value="InterPro"/>
</dbReference>
<gene>
    <name evidence="13" type="ORF">RJ640_008050</name>
</gene>
<dbReference type="SUPFAM" id="SSF48264">
    <property type="entry name" value="Cytochrome P450"/>
    <property type="match status" value="4"/>
</dbReference>
<dbReference type="PRINTS" id="PR00463">
    <property type="entry name" value="EP450I"/>
</dbReference>
<evidence type="ECO:0000313" key="13">
    <source>
        <dbReference type="EMBL" id="KAK2983891.1"/>
    </source>
</evidence>
<dbReference type="Pfam" id="PF00067">
    <property type="entry name" value="p450"/>
    <property type="match status" value="4"/>
</dbReference>
<comment type="caution">
    <text evidence="13">The sequence shown here is derived from an EMBL/GenBank/DDBJ whole genome shotgun (WGS) entry which is preliminary data.</text>
</comment>
<dbReference type="GO" id="GO:0004497">
    <property type="term" value="F:monooxygenase activity"/>
    <property type="evidence" value="ECO:0007669"/>
    <property type="project" value="UniProtKB-KW"/>
</dbReference>
<reference evidence="13" key="1">
    <citation type="submission" date="2022-12" db="EMBL/GenBank/DDBJ databases">
        <title>Draft genome assemblies for two species of Escallonia (Escalloniales).</title>
        <authorList>
            <person name="Chanderbali A."/>
            <person name="Dervinis C."/>
            <person name="Anghel I."/>
            <person name="Soltis D."/>
            <person name="Soltis P."/>
            <person name="Zapata F."/>
        </authorList>
    </citation>
    <scope>NUCLEOTIDE SEQUENCE</scope>
    <source>
        <strain evidence="13">UCBG92.1500</strain>
        <tissue evidence="13">Leaf</tissue>
    </source>
</reference>
<evidence type="ECO:0000256" key="5">
    <source>
        <dbReference type="ARBA" id="ARBA00022723"/>
    </source>
</evidence>
<accession>A0AA88RQW2</accession>
<dbReference type="AlphaFoldDB" id="A0AA88RQW2"/>
<dbReference type="PANTHER" id="PTHR24282">
    <property type="entry name" value="CYTOCHROME P450 FAMILY MEMBER"/>
    <property type="match status" value="1"/>
</dbReference>
<comment type="subcellular location">
    <subcellularLocation>
        <location evidence="1">Membrane</location>
    </subcellularLocation>
</comment>
<keyword evidence="14" id="KW-1185">Reference proteome</keyword>
<evidence type="ECO:0000256" key="6">
    <source>
        <dbReference type="ARBA" id="ARBA00022989"/>
    </source>
</evidence>
<dbReference type="GO" id="GO:0016020">
    <property type="term" value="C:membrane"/>
    <property type="evidence" value="ECO:0007669"/>
    <property type="project" value="UniProtKB-SubCell"/>
</dbReference>
<dbReference type="GO" id="GO:0020037">
    <property type="term" value="F:heme binding"/>
    <property type="evidence" value="ECO:0007669"/>
    <property type="project" value="InterPro"/>
</dbReference>
<keyword evidence="3 11" id="KW-0349">Heme</keyword>
<evidence type="ECO:0000256" key="7">
    <source>
        <dbReference type="ARBA" id="ARBA00023002"/>
    </source>
</evidence>
<dbReference type="PRINTS" id="PR00385">
    <property type="entry name" value="P450"/>
</dbReference>
<dbReference type="InterPro" id="IPR017972">
    <property type="entry name" value="Cyt_P450_CS"/>
</dbReference>
<keyword evidence="8 11" id="KW-0408">Iron</keyword>
<evidence type="ECO:0000256" key="3">
    <source>
        <dbReference type="ARBA" id="ARBA00022617"/>
    </source>
</evidence>
<evidence type="ECO:0000256" key="9">
    <source>
        <dbReference type="ARBA" id="ARBA00023033"/>
    </source>
</evidence>
<evidence type="ECO:0008006" key="15">
    <source>
        <dbReference type="Google" id="ProtNLM"/>
    </source>
</evidence>
<evidence type="ECO:0000256" key="2">
    <source>
        <dbReference type="ARBA" id="ARBA00010617"/>
    </source>
</evidence>
<evidence type="ECO:0000313" key="14">
    <source>
        <dbReference type="Proteomes" id="UP001187471"/>
    </source>
</evidence>
<comment type="similarity">
    <text evidence="2">Belongs to the cytochrome P450 family.</text>
</comment>
<dbReference type="PROSITE" id="PS00086">
    <property type="entry name" value="CYTOCHROME_P450"/>
    <property type="match status" value="4"/>
</dbReference>
<evidence type="ECO:0000256" key="12">
    <source>
        <dbReference type="SAM" id="Phobius"/>
    </source>
</evidence>
<sequence length="1238" mass="139515">MAVVGTLIIFILSSLCLVLLWTLARFLHKVWWTPTRIQNMMSLQGIKGLPYRYPHGNTKVISDMRAQSMGKPMEIMHDLFPRIQPHVYSWTQIYGLCLCLVLGMNFLNWHGSQAQLFVTEPELIKEILNNREGAYPKMDMEGYAKKLLGEALITNEGEKWAKIRKLANHTFHAESLKCHLCSTILKTHDEIEAEKLERGIKTSILDLVKKREDRVKNGEVDNLGSDYLGQLVKVAQDPDKNKNISLEQMVDEIKALYGAGHLTTTNLLAWTVFLLAIHTDWQEKARKEVLQFFGHKSPTSDGIARLKSMNMIINESLRLYPPVLTVTRKVEREIKLGNLNLPAKINIFISILALHHNPHIWGNDVHHFKPERFAEGVTKATKNNAAAFVPFGMGPRTCVGLNFTTNEAKIALSMILQRYNQFVKSDDDIESEKLEQGIRDCVVNIIKRRKQVKGGSNGSLGNDFLGKLIEANHEIDKNKWISEEDMVDECKTLYFAGHETTTSLLGWTILLLATHKDWQEKARKEVIELFGQTSINSDGIARLKVINMIIEESLRLYPPVPFIKRKVEKEVKLGKLMLPPHMELYISALALHHDPQIWGEDVHLFRPERFAGGVAAATKDNAVAFLPFGFGPRTCVGLSFAIVEAKIALSMILQSYTFTLSPTYVHSPIQLFMVRPQHGVQILTAATAEAPAAANAGDEDHGSYQKRHTHTEPVAELVSSGASTILKTHDEIEAEKLERGIQTSILDLVKKREDRVKNGEVDNLGSDYLGQLVKVAQDPDKNKNISLEQMVDEIKALYGAGHLTTTNLLAWTVFLLAIHTDWQEKARKEVLQFFGHKSPTSDGIARLKSALSTCAYLQMNMIINESLRLYPPVLTVTRKVEREVKLGNLNLPANINIFISILALHHNPQIWGNDVHRFKPERFAEGVTKATKNNAAAFVPFGMGTRTCVGLNFTTNEAKIALSMILQRYNQFVKSDDDIESEKLEQGIRDCVVNIIKRRQQVKGGGNGSLESDFLGKLIEANHEIDKNKWISEEDMVDECKTLYFAGHETTTSLLGWTILLLATHKDWQEKTRNEVIEFFGQTSINSDGIARLKVINMIIEESLRLYPPVPFIKRKVEKEVKLGKVMLPPHMELYISALALHHDPQIWGEDVHLFRPERFAAGVAIATKGTAVAFLPFGFGPRTCVGLSFAIVEAKIALSMILQNYTFTLSPTYVHSPIQLFMVRPQRGVQVILHSLE</sequence>
<dbReference type="InterPro" id="IPR050665">
    <property type="entry name" value="Cytochrome_P450_Monooxygen"/>
</dbReference>
<dbReference type="InterPro" id="IPR002401">
    <property type="entry name" value="Cyt_P450_E_grp-I"/>
</dbReference>
<keyword evidence="5 11" id="KW-0479">Metal-binding</keyword>
<feature type="transmembrane region" description="Helical" evidence="12">
    <location>
        <begin position="6"/>
        <end position="27"/>
    </location>
</feature>
<dbReference type="GO" id="GO:0005506">
    <property type="term" value="F:iron ion binding"/>
    <property type="evidence" value="ECO:0007669"/>
    <property type="project" value="InterPro"/>
</dbReference>
<comment type="cofactor">
    <cofactor evidence="11">
        <name>heme</name>
        <dbReference type="ChEBI" id="CHEBI:30413"/>
    </cofactor>
</comment>
<protein>
    <recommendedName>
        <fullName evidence="15">Cytochrome P450</fullName>
    </recommendedName>
</protein>
<keyword evidence="9" id="KW-0503">Monooxygenase</keyword>
<feature type="binding site" description="axial binding residue" evidence="11">
    <location>
        <position position="635"/>
    </location>
    <ligand>
        <name>heme</name>
        <dbReference type="ChEBI" id="CHEBI:30413"/>
    </ligand>
    <ligandPart>
        <name>Fe</name>
        <dbReference type="ChEBI" id="CHEBI:18248"/>
    </ligandPart>
</feature>
<dbReference type="Gene3D" id="1.10.630.10">
    <property type="entry name" value="Cytochrome P450"/>
    <property type="match status" value="5"/>
</dbReference>
<evidence type="ECO:0000256" key="4">
    <source>
        <dbReference type="ARBA" id="ARBA00022692"/>
    </source>
</evidence>
<proteinExistence type="inferred from homology"/>